<dbReference type="EMBL" id="AFZD01000020">
    <property type="protein sequence ID" value="EHL09893.1"/>
    <property type="molecule type" value="Genomic_DNA"/>
</dbReference>
<accession>G9WWM4</accession>
<feature type="domain" description="AAA" evidence="1">
    <location>
        <begin position="25"/>
        <end position="154"/>
    </location>
</feature>
<feature type="domain" description="DUF4143" evidence="2">
    <location>
        <begin position="204"/>
        <end position="349"/>
    </location>
</feature>
<proteinExistence type="predicted"/>
<evidence type="ECO:0000259" key="2">
    <source>
        <dbReference type="Pfam" id="PF13635"/>
    </source>
</evidence>
<evidence type="ECO:0000313" key="4">
    <source>
        <dbReference type="Proteomes" id="UP000003527"/>
    </source>
</evidence>
<dbReference type="Pfam" id="PF13173">
    <property type="entry name" value="AAA_14"/>
    <property type="match status" value="1"/>
</dbReference>
<dbReference type="RefSeq" id="WP_009537092.1">
    <property type="nucleotide sequence ID" value="NZ_JH414505.1"/>
</dbReference>
<dbReference type="SUPFAM" id="SSF52540">
    <property type="entry name" value="P-loop containing nucleoside triphosphate hydrolases"/>
    <property type="match status" value="1"/>
</dbReference>
<dbReference type="PANTHER" id="PTHR33295">
    <property type="entry name" value="ATPASE"/>
    <property type="match status" value="1"/>
</dbReference>
<name>G9WWM4_9FIRM</name>
<evidence type="ECO:0000313" key="3">
    <source>
        <dbReference type="EMBL" id="EHL09893.1"/>
    </source>
</evidence>
<dbReference type="Pfam" id="PF13635">
    <property type="entry name" value="DUF4143"/>
    <property type="match status" value="1"/>
</dbReference>
<dbReference type="PATRIC" id="fig|796944.3.peg.2053"/>
<evidence type="ECO:0008006" key="5">
    <source>
        <dbReference type="Google" id="ProtNLM"/>
    </source>
</evidence>
<dbReference type="HOGENOM" id="CLU_041527_1_1_9"/>
<protein>
    <recommendedName>
        <fullName evidence="5">AAA+ ATPase domain-containing protein</fullName>
    </recommendedName>
</protein>
<sequence length="404" mass="46936">MEKQNRIERPQYLQELGKYRDTPLVKILAGIRRCGKSTILEMLKEELLESGISTDHILSFRYTSEALEENMSSKEMYLGIKMQMKDNERYYLLLDEVQEVSGWEKAINSLLEEENTDIYVTGSNSKLMSGEISSYLTGRYIMIPVYTLSFSEYLRFKQGDSHSKKDLLLEYIRMGGFPIVARSNFDESSAYQIVEGIYNSVVNSDITRRYNIQNLDLFHRVVKFVVENVGKTFSANAIAKFLKSEGRSLSIESIYNYLSYLEKAFVIYRCPRYDLQGKSVLKTQEKFYLADPSLKYSIMGFNPKSIASMLENLVYFELRRRGYDVYIGKKETKEIDFVAVRRDEQMYVQVCRNLPEDSDRELANLLELKDHYPKYIVTLDDLAGGNVNGVKIVHMADFLLSEEY</sequence>
<evidence type="ECO:0000259" key="1">
    <source>
        <dbReference type="Pfam" id="PF13173"/>
    </source>
</evidence>
<dbReference type="InterPro" id="IPR041682">
    <property type="entry name" value="AAA_14"/>
</dbReference>
<dbReference type="Proteomes" id="UP000003527">
    <property type="component" value="Unassembled WGS sequence"/>
</dbReference>
<dbReference type="InterPro" id="IPR025420">
    <property type="entry name" value="DUF4143"/>
</dbReference>
<dbReference type="AlphaFoldDB" id="G9WWM4"/>
<gene>
    <name evidence="3" type="ORF">HMPREF9624_01308</name>
</gene>
<reference evidence="3 4" key="1">
    <citation type="submission" date="2011-08" db="EMBL/GenBank/DDBJ databases">
        <title>The Genome Sequence of Oribacterium sp. ACB7.</title>
        <authorList>
            <consortium name="The Broad Institute Genome Sequencing Platform"/>
            <person name="Earl A."/>
            <person name="Ward D."/>
            <person name="Feldgarden M."/>
            <person name="Gevers D."/>
            <person name="Sizova M."/>
            <person name="Hazen A."/>
            <person name="Epstein S."/>
            <person name="Young S.K."/>
            <person name="Zeng Q."/>
            <person name="Gargeya S."/>
            <person name="Fitzgerald M."/>
            <person name="Haas B."/>
            <person name="Abouelleil A."/>
            <person name="Alvarado L."/>
            <person name="Arachchi H.M."/>
            <person name="Berlin A."/>
            <person name="Brown A."/>
            <person name="Chapman S.B."/>
            <person name="Chen Z."/>
            <person name="Dunbar C."/>
            <person name="Freedman E."/>
            <person name="Gearin G."/>
            <person name="Gellesch M."/>
            <person name="Goldberg J."/>
            <person name="Griggs A."/>
            <person name="Gujja S."/>
            <person name="Heiman D."/>
            <person name="Howarth C."/>
            <person name="Larson L."/>
            <person name="Lui A."/>
            <person name="MacDonald P.J.P."/>
            <person name="Montmayeur A."/>
            <person name="Murphy C."/>
            <person name="Neiman D."/>
            <person name="Pearson M."/>
            <person name="Priest M."/>
            <person name="Roberts A."/>
            <person name="Saif S."/>
            <person name="Shea T."/>
            <person name="Shenoy N."/>
            <person name="Sisk P."/>
            <person name="Stolte C."/>
            <person name="Sykes S."/>
            <person name="Wortman J."/>
            <person name="Nusbaum C."/>
            <person name="Birren B."/>
        </authorList>
    </citation>
    <scope>NUCLEOTIDE SEQUENCE [LARGE SCALE GENOMIC DNA]</scope>
    <source>
        <strain evidence="3 4">ACB7</strain>
    </source>
</reference>
<comment type="caution">
    <text evidence="3">The sequence shown here is derived from an EMBL/GenBank/DDBJ whole genome shotgun (WGS) entry which is preliminary data.</text>
</comment>
<dbReference type="InterPro" id="IPR027417">
    <property type="entry name" value="P-loop_NTPase"/>
</dbReference>
<keyword evidence="4" id="KW-1185">Reference proteome</keyword>
<dbReference type="PANTHER" id="PTHR33295:SF20">
    <property type="entry name" value="ATPASE"/>
    <property type="match status" value="1"/>
</dbReference>
<organism evidence="3 4">
    <name type="scientific">Oribacterium asaccharolyticum ACB7</name>
    <dbReference type="NCBI Taxonomy" id="796944"/>
    <lineage>
        <taxon>Bacteria</taxon>
        <taxon>Bacillati</taxon>
        <taxon>Bacillota</taxon>
        <taxon>Clostridia</taxon>
        <taxon>Lachnospirales</taxon>
        <taxon>Lachnospiraceae</taxon>
        <taxon>Oribacterium</taxon>
    </lineage>
</organism>